<dbReference type="AlphaFoldDB" id="A0A9D2ERY5"/>
<dbReference type="SUPFAM" id="SSF50249">
    <property type="entry name" value="Nucleic acid-binding proteins"/>
    <property type="match status" value="1"/>
</dbReference>
<proteinExistence type="predicted"/>
<keyword evidence="2" id="KW-0238">DNA-binding</keyword>
<evidence type="ECO:0000256" key="1">
    <source>
        <dbReference type="SAM" id="MobiDB-lite"/>
    </source>
</evidence>
<dbReference type="Proteomes" id="UP000824048">
    <property type="component" value="Unassembled WGS sequence"/>
</dbReference>
<sequence length="198" mass="21899">MIIKTRLGALVAGTLAREPEIKTLGTKDVLILNVKAQSEKDDAGRWKSLFVDVQCWDGLTEREGMYQKGDFVVAFGREIKTREYPEGSGKFYHNLSADGLLPGDLVNLRWSQQVVDMIPDGSTQAPPLMTETDEDTPFDPPAPRPQQTSMASFAAAEKHPPDVPPSDIPSAQQMYPGEALDDYAPRSRQPVPEDDLTR</sequence>
<feature type="region of interest" description="Disordered" evidence="1">
    <location>
        <begin position="118"/>
        <end position="198"/>
    </location>
</feature>
<dbReference type="GO" id="GO:0003677">
    <property type="term" value="F:DNA binding"/>
    <property type="evidence" value="ECO:0007669"/>
    <property type="project" value="UniProtKB-KW"/>
</dbReference>
<gene>
    <name evidence="2" type="ORF">H9811_09105</name>
</gene>
<dbReference type="InterPro" id="IPR012340">
    <property type="entry name" value="NA-bd_OB-fold"/>
</dbReference>
<dbReference type="Gene3D" id="2.40.50.140">
    <property type="entry name" value="Nucleic acid-binding proteins"/>
    <property type="match status" value="1"/>
</dbReference>
<comment type="caution">
    <text evidence="2">The sequence shown here is derived from an EMBL/GenBank/DDBJ whole genome shotgun (WGS) entry which is preliminary data.</text>
</comment>
<evidence type="ECO:0000313" key="3">
    <source>
        <dbReference type="Proteomes" id="UP000824048"/>
    </source>
</evidence>
<accession>A0A9D2ERY5</accession>
<dbReference type="EMBL" id="DXBP01000054">
    <property type="protein sequence ID" value="HIZ42704.1"/>
    <property type="molecule type" value="Genomic_DNA"/>
</dbReference>
<evidence type="ECO:0000313" key="2">
    <source>
        <dbReference type="EMBL" id="HIZ42704.1"/>
    </source>
</evidence>
<protein>
    <submittedName>
        <fullName evidence="2">Single-stranded DNA-binding protein</fullName>
    </submittedName>
</protein>
<name>A0A9D2ERY5_9FIRM</name>
<reference evidence="2" key="2">
    <citation type="submission" date="2021-04" db="EMBL/GenBank/DDBJ databases">
        <authorList>
            <person name="Gilroy R."/>
        </authorList>
    </citation>
    <scope>NUCLEOTIDE SEQUENCE</scope>
    <source>
        <strain evidence="2">ChiSxjej1B13-11774</strain>
    </source>
</reference>
<reference evidence="2" key="1">
    <citation type="journal article" date="2021" name="PeerJ">
        <title>Extensive microbial diversity within the chicken gut microbiome revealed by metagenomics and culture.</title>
        <authorList>
            <person name="Gilroy R."/>
            <person name="Ravi A."/>
            <person name="Getino M."/>
            <person name="Pursley I."/>
            <person name="Horton D.L."/>
            <person name="Alikhan N.F."/>
            <person name="Baker D."/>
            <person name="Gharbi K."/>
            <person name="Hall N."/>
            <person name="Watson M."/>
            <person name="Adriaenssens E.M."/>
            <person name="Foster-Nyarko E."/>
            <person name="Jarju S."/>
            <person name="Secka A."/>
            <person name="Antonio M."/>
            <person name="Oren A."/>
            <person name="Chaudhuri R.R."/>
            <person name="La Ragione R."/>
            <person name="Hildebrand F."/>
            <person name="Pallen M.J."/>
        </authorList>
    </citation>
    <scope>NUCLEOTIDE SEQUENCE</scope>
    <source>
        <strain evidence="2">ChiSxjej1B13-11774</strain>
    </source>
</reference>
<organism evidence="2 3">
    <name type="scientific">Candidatus Gemmiger excrementigallinarum</name>
    <dbReference type="NCBI Taxonomy" id="2838609"/>
    <lineage>
        <taxon>Bacteria</taxon>
        <taxon>Bacillati</taxon>
        <taxon>Bacillota</taxon>
        <taxon>Clostridia</taxon>
        <taxon>Eubacteriales</taxon>
        <taxon>Gemmiger</taxon>
    </lineage>
</organism>